<gene>
    <name evidence="1" type="ORF">BH720_032975</name>
</gene>
<dbReference type="Proteomes" id="UP000095472">
    <property type="component" value="Chromosome"/>
</dbReference>
<proteinExistence type="predicted"/>
<organism evidence="1 2">
    <name type="scientific">Desertifilum tharense IPPAS B-1220</name>
    <dbReference type="NCBI Taxonomy" id="1781255"/>
    <lineage>
        <taxon>Bacteria</taxon>
        <taxon>Bacillati</taxon>
        <taxon>Cyanobacteriota</taxon>
        <taxon>Cyanophyceae</taxon>
        <taxon>Desertifilales</taxon>
        <taxon>Desertifilaceae</taxon>
        <taxon>Desertifilum</taxon>
    </lineage>
</organism>
<name>A0ACD5H2P6_9CYAN</name>
<dbReference type="EMBL" id="CP182909">
    <property type="protein sequence ID" value="XPM67352.1"/>
    <property type="molecule type" value="Genomic_DNA"/>
</dbReference>
<accession>A0ACD5H2P6</accession>
<protein>
    <submittedName>
        <fullName evidence="1">PhoX family protein</fullName>
    </submittedName>
</protein>
<sequence length="160" mass="18078">MVCYSGDDARFEYVYKYVSAQPYSRATAGGHLLDNGTLYVARFKEDGTGEWLPLVFGRNGLTPENGFRSQADVLVNTRAAADFVGATKMDRPEWGAVDSSTGTVYFTLTNNTRRTAEQTDAANPRPSNQWDHIIRWNEMGDPTAQTFQWELFVLYRFGVR</sequence>
<evidence type="ECO:0000313" key="1">
    <source>
        <dbReference type="EMBL" id="XPM67352.1"/>
    </source>
</evidence>
<reference evidence="1 2" key="1">
    <citation type="journal article" date="2016" name="Genome Announc.">
        <title>Draft Genome Sequence of the Thermotolerant Cyanobacterium Desertifilum sp. IPPAS B-1220.</title>
        <authorList>
            <person name="Mironov K.S."/>
            <person name="Sinetova M.A."/>
            <person name="Bolatkhan K."/>
            <person name="Zayadan B.K."/>
            <person name="Ustinova V.V."/>
            <person name="Kupriyanova E.V."/>
            <person name="Skrypnik A.N."/>
            <person name="Gogoleva N.E."/>
            <person name="Gogolev Y.V."/>
            <person name="Los D.A."/>
        </authorList>
    </citation>
    <scope>NUCLEOTIDE SEQUENCE [LARGE SCALE GENOMIC DNA]</scope>
    <source>
        <strain evidence="1 2">IPPAS B-1220</strain>
    </source>
</reference>
<keyword evidence="2" id="KW-1185">Reference proteome</keyword>
<evidence type="ECO:0000313" key="2">
    <source>
        <dbReference type="Proteomes" id="UP000095472"/>
    </source>
</evidence>